<organism evidence="2 3">
    <name type="scientific">Adineta steineri</name>
    <dbReference type="NCBI Taxonomy" id="433720"/>
    <lineage>
        <taxon>Eukaryota</taxon>
        <taxon>Metazoa</taxon>
        <taxon>Spiralia</taxon>
        <taxon>Gnathifera</taxon>
        <taxon>Rotifera</taxon>
        <taxon>Eurotatoria</taxon>
        <taxon>Bdelloidea</taxon>
        <taxon>Adinetida</taxon>
        <taxon>Adinetidae</taxon>
        <taxon>Adineta</taxon>
    </lineage>
</organism>
<feature type="non-terminal residue" evidence="2">
    <location>
        <position position="1"/>
    </location>
</feature>
<dbReference type="EMBL" id="CAJOAZ010026095">
    <property type="protein sequence ID" value="CAF4398156.1"/>
    <property type="molecule type" value="Genomic_DNA"/>
</dbReference>
<name>A0A820P8P1_9BILA</name>
<proteinExistence type="predicted"/>
<accession>A0A820P8P1</accession>
<evidence type="ECO:0000256" key="1">
    <source>
        <dbReference type="SAM" id="Coils"/>
    </source>
</evidence>
<protein>
    <submittedName>
        <fullName evidence="2">Uncharacterized protein</fullName>
    </submittedName>
</protein>
<reference evidence="2" key="1">
    <citation type="submission" date="2021-02" db="EMBL/GenBank/DDBJ databases">
        <authorList>
            <person name="Nowell W R."/>
        </authorList>
    </citation>
    <scope>NUCLEOTIDE SEQUENCE</scope>
</reference>
<keyword evidence="1" id="KW-0175">Coiled coil</keyword>
<dbReference type="Proteomes" id="UP000663844">
    <property type="component" value="Unassembled WGS sequence"/>
</dbReference>
<feature type="coiled-coil region" evidence="1">
    <location>
        <begin position="78"/>
        <end position="105"/>
    </location>
</feature>
<evidence type="ECO:0000313" key="3">
    <source>
        <dbReference type="Proteomes" id="UP000663844"/>
    </source>
</evidence>
<evidence type="ECO:0000313" key="2">
    <source>
        <dbReference type="EMBL" id="CAF4398156.1"/>
    </source>
</evidence>
<feature type="non-terminal residue" evidence="2">
    <location>
        <position position="116"/>
    </location>
</feature>
<dbReference type="AlphaFoldDB" id="A0A820P8P1"/>
<comment type="caution">
    <text evidence="2">The sequence shown here is derived from an EMBL/GenBank/DDBJ whole genome shotgun (WGS) entry which is preliminary data.</text>
</comment>
<sequence>ERFTDYLLITASSRLLFAGPSFALDDYKQKPSKDLFTLAKAYQNTSTTNDEREKLSKAAQYQAHGNQEKVQQEMMTIQIKYQREIDRLEKELQSLKKQLLLKQDRNTSGKKQRKIK</sequence>
<gene>
    <name evidence="2" type="ORF">OXD698_LOCUS51308</name>
</gene>